<name>A0ACC0JW59_CHOFU</name>
<evidence type="ECO:0000313" key="2">
    <source>
        <dbReference type="Proteomes" id="UP001064048"/>
    </source>
</evidence>
<comment type="caution">
    <text evidence="1">The sequence shown here is derived from an EMBL/GenBank/DDBJ whole genome shotgun (WGS) entry which is preliminary data.</text>
</comment>
<evidence type="ECO:0000313" key="1">
    <source>
        <dbReference type="EMBL" id="KAI8428325.1"/>
    </source>
</evidence>
<dbReference type="EMBL" id="CM046103">
    <property type="protein sequence ID" value="KAI8428325.1"/>
    <property type="molecule type" value="Genomic_DNA"/>
</dbReference>
<accession>A0ACC0JW59</accession>
<proteinExistence type="predicted"/>
<reference evidence="1 2" key="1">
    <citation type="journal article" date="2022" name="Genome Biol. Evol.">
        <title>The Spruce Budworm Genome: Reconstructing the Evolutionary History of Antifreeze Proteins.</title>
        <authorList>
            <person name="Beliveau C."/>
            <person name="Gagne P."/>
            <person name="Picq S."/>
            <person name="Vernygora O."/>
            <person name="Keeling C.I."/>
            <person name="Pinkney K."/>
            <person name="Doucet D."/>
            <person name="Wen F."/>
            <person name="Johnston J.S."/>
            <person name="Maaroufi H."/>
            <person name="Boyle B."/>
            <person name="Laroche J."/>
            <person name="Dewar K."/>
            <person name="Juretic N."/>
            <person name="Blackburn G."/>
            <person name="Nisole A."/>
            <person name="Brunet B."/>
            <person name="Brandao M."/>
            <person name="Lumley L."/>
            <person name="Duan J."/>
            <person name="Quan G."/>
            <person name="Lucarotti C.J."/>
            <person name="Roe A.D."/>
            <person name="Sperling F.A.H."/>
            <person name="Levesque R.C."/>
            <person name="Cusson M."/>
        </authorList>
    </citation>
    <scope>NUCLEOTIDE SEQUENCE [LARGE SCALE GENOMIC DNA]</scope>
    <source>
        <strain evidence="1">Glfc:IPQL:Cfum</strain>
    </source>
</reference>
<organism evidence="1 2">
    <name type="scientific">Choristoneura fumiferana</name>
    <name type="common">Spruce budworm moth</name>
    <name type="synonym">Archips fumiferana</name>
    <dbReference type="NCBI Taxonomy" id="7141"/>
    <lineage>
        <taxon>Eukaryota</taxon>
        <taxon>Metazoa</taxon>
        <taxon>Ecdysozoa</taxon>
        <taxon>Arthropoda</taxon>
        <taxon>Hexapoda</taxon>
        <taxon>Insecta</taxon>
        <taxon>Pterygota</taxon>
        <taxon>Neoptera</taxon>
        <taxon>Endopterygota</taxon>
        <taxon>Lepidoptera</taxon>
        <taxon>Glossata</taxon>
        <taxon>Ditrysia</taxon>
        <taxon>Tortricoidea</taxon>
        <taxon>Tortricidae</taxon>
        <taxon>Tortricinae</taxon>
        <taxon>Choristoneura</taxon>
    </lineage>
</organism>
<dbReference type="Proteomes" id="UP001064048">
    <property type="component" value="Chromosome 3"/>
</dbReference>
<sequence length="330" mass="36747">MSLGKQPVEHIKRPMNAFMVWSRGQRRKMAQDNPKMHNSEISKRLGAEWKLLTEMEKRPFIDEAKRLSAAKIGTVKSPAPDGLQHRRCNKLCPTIANSHAQCGDYGKPLPELSARQRDGPQFPVAPLFLAIVAFMSITTIGETSTSSFKNQEAEGGVAELVDLEQELSSLRRGLPRALHMKEHPDYKYRPRRKPKALIKKEPKFGFGISGLMAPVPRLLTPSMPHPMPQMPMPHHLMQDKPELSRALFPPLPYPFYPFAKLPSDDGKLAAELAHLQALYGGALYGSALYSSALSPCGCPPRRSPSPPADVKRPVAYVLMKSDEEPPQHVI</sequence>
<protein>
    <submittedName>
        <fullName evidence="1">Uncharacterized protein</fullName>
    </submittedName>
</protein>
<gene>
    <name evidence="1" type="ORF">MSG28_002519</name>
</gene>
<keyword evidence="2" id="KW-1185">Reference proteome</keyword>